<feature type="compositionally biased region" description="Basic and acidic residues" evidence="1">
    <location>
        <begin position="15"/>
        <end position="24"/>
    </location>
</feature>
<dbReference type="OrthoDB" id="3439480at2759"/>
<dbReference type="Proteomes" id="UP000236290">
    <property type="component" value="Unassembled WGS sequence"/>
</dbReference>
<protein>
    <submittedName>
        <fullName evidence="2">Uncharacterized protein</fullName>
    </submittedName>
</protein>
<evidence type="ECO:0000313" key="3">
    <source>
        <dbReference type="Proteomes" id="UP000236290"/>
    </source>
</evidence>
<name>A0A2K0U341_TRIHA</name>
<organism evidence="2 3">
    <name type="scientific">Trichoderma harzianum</name>
    <name type="common">Hypocrea lixii</name>
    <dbReference type="NCBI Taxonomy" id="5544"/>
    <lineage>
        <taxon>Eukaryota</taxon>
        <taxon>Fungi</taxon>
        <taxon>Dikarya</taxon>
        <taxon>Ascomycota</taxon>
        <taxon>Pezizomycotina</taxon>
        <taxon>Sordariomycetes</taxon>
        <taxon>Hypocreomycetidae</taxon>
        <taxon>Hypocreales</taxon>
        <taxon>Hypocreaceae</taxon>
        <taxon>Trichoderma</taxon>
    </lineage>
</organism>
<sequence>MPVVSGGKLSSPVKNPKEADKSAEDFSPSLKRVGHVEFDNVAKAATIQRPPAPPPLFKTKAPRNPVVFTSFDKSDAEEEDMEVQRQRRERQRPATVVAQSSHQRRNEDEDEEAQRQRLRQRMTDRSRPATGSNTRRHRVIYDDDGAYKWE</sequence>
<dbReference type="AlphaFoldDB" id="A0A2K0U341"/>
<evidence type="ECO:0000313" key="2">
    <source>
        <dbReference type="EMBL" id="PNP52180.1"/>
    </source>
</evidence>
<feature type="region of interest" description="Disordered" evidence="1">
    <location>
        <begin position="1"/>
        <end position="150"/>
    </location>
</feature>
<proteinExistence type="predicted"/>
<reference evidence="2 3" key="1">
    <citation type="submission" date="2017-02" db="EMBL/GenBank/DDBJ databases">
        <title>Genomes of Trichoderma spp. with biocontrol activity.</title>
        <authorList>
            <person name="Gardiner D."/>
            <person name="Kazan K."/>
            <person name="Vos C."/>
            <person name="Harvey P."/>
        </authorList>
    </citation>
    <scope>NUCLEOTIDE SEQUENCE [LARGE SCALE GENOMIC DNA]</scope>
    <source>
        <strain evidence="2 3">Tr1</strain>
    </source>
</reference>
<gene>
    <name evidence="2" type="ORF">THARTR1_07389</name>
</gene>
<evidence type="ECO:0000256" key="1">
    <source>
        <dbReference type="SAM" id="MobiDB-lite"/>
    </source>
</evidence>
<comment type="caution">
    <text evidence="2">The sequence shown here is derived from an EMBL/GenBank/DDBJ whole genome shotgun (WGS) entry which is preliminary data.</text>
</comment>
<feature type="compositionally biased region" description="Basic and acidic residues" evidence="1">
    <location>
        <begin position="139"/>
        <end position="150"/>
    </location>
</feature>
<dbReference type="EMBL" id="MTYI01000111">
    <property type="protein sequence ID" value="PNP52180.1"/>
    <property type="molecule type" value="Genomic_DNA"/>
</dbReference>
<accession>A0A2K0U341</accession>